<comment type="caution">
    <text evidence="1">The sequence shown here is derived from an EMBL/GenBank/DDBJ whole genome shotgun (WGS) entry which is preliminary data.</text>
</comment>
<gene>
    <name evidence="1" type="ORF">RPERSI_LOCUS24559</name>
</gene>
<evidence type="ECO:0000313" key="1">
    <source>
        <dbReference type="EMBL" id="CAG8816895.1"/>
    </source>
</evidence>
<evidence type="ECO:0000313" key="2">
    <source>
        <dbReference type="Proteomes" id="UP000789920"/>
    </source>
</evidence>
<proteinExistence type="predicted"/>
<reference evidence="1" key="1">
    <citation type="submission" date="2021-06" db="EMBL/GenBank/DDBJ databases">
        <authorList>
            <person name="Kallberg Y."/>
            <person name="Tangrot J."/>
            <person name="Rosling A."/>
        </authorList>
    </citation>
    <scope>NUCLEOTIDE SEQUENCE</scope>
    <source>
        <strain evidence="1">MA461A</strain>
    </source>
</reference>
<organism evidence="1 2">
    <name type="scientific">Racocetra persica</name>
    <dbReference type="NCBI Taxonomy" id="160502"/>
    <lineage>
        <taxon>Eukaryota</taxon>
        <taxon>Fungi</taxon>
        <taxon>Fungi incertae sedis</taxon>
        <taxon>Mucoromycota</taxon>
        <taxon>Glomeromycotina</taxon>
        <taxon>Glomeromycetes</taxon>
        <taxon>Diversisporales</taxon>
        <taxon>Gigasporaceae</taxon>
        <taxon>Racocetra</taxon>
    </lineage>
</organism>
<protein>
    <submittedName>
        <fullName evidence="1">23805_t:CDS:1</fullName>
    </submittedName>
</protein>
<feature type="non-terminal residue" evidence="1">
    <location>
        <position position="105"/>
    </location>
</feature>
<accession>A0ACA9RZI5</accession>
<name>A0ACA9RZI5_9GLOM</name>
<dbReference type="EMBL" id="CAJVQC010079136">
    <property type="protein sequence ID" value="CAG8816895.1"/>
    <property type="molecule type" value="Genomic_DNA"/>
</dbReference>
<dbReference type="Proteomes" id="UP000789920">
    <property type="component" value="Unassembled WGS sequence"/>
</dbReference>
<feature type="non-terminal residue" evidence="1">
    <location>
        <position position="1"/>
    </location>
</feature>
<keyword evidence="2" id="KW-1185">Reference proteome</keyword>
<sequence length="105" mass="11671">DRSCNERTYHASQLSNSDDSRTLNFSFLAACGDGCICESNKQNIDDLVKIFLSIFSEVTTVPSGRKALSVLRRRTVGCPPTILIIDIDHTEGVSRDLYARKNSFV</sequence>